<comment type="caution">
    <text evidence="5">The sequence shown here is derived from an EMBL/GenBank/DDBJ whole genome shotgun (WGS) entry which is preliminary data.</text>
</comment>
<evidence type="ECO:0000313" key="5">
    <source>
        <dbReference type="EMBL" id="KAK0610000.1"/>
    </source>
</evidence>
<keyword evidence="6" id="KW-1185">Reference proteome</keyword>
<evidence type="ECO:0000256" key="1">
    <source>
        <dbReference type="ARBA" id="ARBA00022737"/>
    </source>
</evidence>
<dbReference type="AlphaFoldDB" id="A0AA39WBJ2"/>
<evidence type="ECO:0000256" key="2">
    <source>
        <dbReference type="SAM" id="MobiDB-lite"/>
    </source>
</evidence>
<evidence type="ECO:0000259" key="3">
    <source>
        <dbReference type="Pfam" id="PF22939"/>
    </source>
</evidence>
<dbReference type="InterPro" id="IPR029058">
    <property type="entry name" value="AB_hydrolase_fold"/>
</dbReference>
<dbReference type="Pfam" id="PF24883">
    <property type="entry name" value="NPHP3_N"/>
    <property type="match status" value="1"/>
</dbReference>
<dbReference type="EMBL" id="JAULSR010000011">
    <property type="protein sequence ID" value="KAK0610000.1"/>
    <property type="molecule type" value="Genomic_DNA"/>
</dbReference>
<protein>
    <recommendedName>
        <fullName evidence="7">DUF676 domain-containing protein</fullName>
    </recommendedName>
</protein>
<feature type="domain" description="Nephrocystin 3-like N-terminal" evidence="4">
    <location>
        <begin position="329"/>
        <end position="492"/>
    </location>
</feature>
<name>A0AA39WBJ2_9PEZI</name>
<feature type="domain" description="GPI inositol-deacylase winged helix" evidence="3">
    <location>
        <begin position="613"/>
        <end position="694"/>
    </location>
</feature>
<dbReference type="InterPro" id="IPR056884">
    <property type="entry name" value="NPHP3-like_N"/>
</dbReference>
<reference evidence="5" key="1">
    <citation type="submission" date="2023-06" db="EMBL/GenBank/DDBJ databases">
        <title>Genome-scale phylogeny and comparative genomics of the fungal order Sordariales.</title>
        <authorList>
            <consortium name="Lawrence Berkeley National Laboratory"/>
            <person name="Hensen N."/>
            <person name="Bonometti L."/>
            <person name="Westerberg I."/>
            <person name="Brannstrom I.O."/>
            <person name="Guillou S."/>
            <person name="Cros-Aarteil S."/>
            <person name="Calhoun S."/>
            <person name="Haridas S."/>
            <person name="Kuo A."/>
            <person name="Mondo S."/>
            <person name="Pangilinan J."/>
            <person name="Riley R."/>
            <person name="LaButti K."/>
            <person name="Andreopoulos B."/>
            <person name="Lipzen A."/>
            <person name="Chen C."/>
            <person name="Yanf M."/>
            <person name="Daum C."/>
            <person name="Ng V."/>
            <person name="Clum A."/>
            <person name="Steindorff A."/>
            <person name="Ohm R."/>
            <person name="Martin F."/>
            <person name="Silar P."/>
            <person name="Natvig D."/>
            <person name="Lalanne C."/>
            <person name="Gautier V."/>
            <person name="Ament-velasquez S.L."/>
            <person name="Kruys A."/>
            <person name="Hutchinson M.I."/>
            <person name="Powell A.J."/>
            <person name="Barry K."/>
            <person name="Miller A.N."/>
            <person name="Grigoriev I.V."/>
            <person name="Debuchy R."/>
            <person name="Gladieux P."/>
            <person name="Thoren M.H."/>
            <person name="Johannesson H."/>
        </authorList>
    </citation>
    <scope>NUCLEOTIDE SEQUENCE</scope>
    <source>
        <strain evidence="5">SMH3391-2</strain>
    </source>
</reference>
<dbReference type="Gene3D" id="3.40.50.1820">
    <property type="entry name" value="alpha/beta hydrolase"/>
    <property type="match status" value="1"/>
</dbReference>
<feature type="compositionally biased region" description="Polar residues" evidence="2">
    <location>
        <begin position="1"/>
        <end position="12"/>
    </location>
</feature>
<evidence type="ECO:0000313" key="6">
    <source>
        <dbReference type="Proteomes" id="UP001174934"/>
    </source>
</evidence>
<gene>
    <name evidence="5" type="ORF">B0T17DRAFT_124747</name>
</gene>
<dbReference type="Proteomes" id="UP001174934">
    <property type="component" value="Unassembled WGS sequence"/>
</dbReference>
<feature type="region of interest" description="Disordered" evidence="2">
    <location>
        <begin position="1"/>
        <end position="34"/>
    </location>
</feature>
<keyword evidence="1" id="KW-0677">Repeat</keyword>
<feature type="compositionally biased region" description="Low complexity" evidence="2">
    <location>
        <begin position="14"/>
        <end position="28"/>
    </location>
</feature>
<dbReference type="Pfam" id="PF22939">
    <property type="entry name" value="WHD_GPIID"/>
    <property type="match status" value="1"/>
</dbReference>
<evidence type="ECO:0008006" key="7">
    <source>
        <dbReference type="Google" id="ProtNLM"/>
    </source>
</evidence>
<dbReference type="SUPFAM" id="SSF53474">
    <property type="entry name" value="alpha/beta-Hydrolases"/>
    <property type="match status" value="1"/>
</dbReference>
<evidence type="ECO:0000259" key="4">
    <source>
        <dbReference type="Pfam" id="PF24883"/>
    </source>
</evidence>
<proteinExistence type="predicted"/>
<dbReference type="PANTHER" id="PTHR10039">
    <property type="entry name" value="AMELOGENIN"/>
    <property type="match status" value="1"/>
</dbReference>
<organism evidence="5 6">
    <name type="scientific">Bombardia bombarda</name>
    <dbReference type="NCBI Taxonomy" id="252184"/>
    <lineage>
        <taxon>Eukaryota</taxon>
        <taxon>Fungi</taxon>
        <taxon>Dikarya</taxon>
        <taxon>Ascomycota</taxon>
        <taxon>Pezizomycotina</taxon>
        <taxon>Sordariomycetes</taxon>
        <taxon>Sordariomycetidae</taxon>
        <taxon>Sordariales</taxon>
        <taxon>Lasiosphaeriaceae</taxon>
        <taxon>Bombardia</taxon>
    </lineage>
</organism>
<sequence length="944" mass="106252">MSQPEQADQDGQSAPVGGEPAETEPGAENQAGTTDNDVITKFELLVDTTEKYTDDGQAFDIVHVHGILGFGDKWSIDEVNPWLKTFLNSKQKLARIIYYGYATNDTARWVYTAEAISEEARKLLKKIAALRKDQESPRPLAFVGHNLGGIIIKQAMVLAGQYPTEFVDIRSSTRFLMFLCCPHRWTSTENMEDTCSRLLHFAKQTSHISQATKALANSIIRINNSFVQTNLLARVAVVNMYASADRPIDMFIETLGIPTELRMEIPNYDLATGAPGSFGEDAVDTAMDRVAKFPWVENEITPFVALIESKAPPIYPQRTSFGPEHHLGWLDQNPIFQNFVSHQGMSILHIYGHPQFSDAAEYGFQKLDQQRGKTYNAELVLYFKFDRHDIRRNSIRAMATAFLSQIFSRHRSSPATLVASSYPVPDFPNCWTEQDVFHYLNRIRIESGNTSRICWVLDGLDQCEESSRSWFLSEIVNIASNSEAPLRLLITSLGGGELRTALNHFPAIDLSDHTSDIAPAEGSFERGLLVHDLANGLIQEFHSLRGFQTELRQLLNGCGVDDALRRILVAWFRAVIPRLVKKSAIEKELRELSPLSPKKIFKRFLDSAGGNAQRRGWAKRLVEWVTFAFRPLTVGELQSALKVELGTDDEAKYDWTDFDGFISEMQEYLGPLLVVDNGEVRFAHPEAREVFLPDPHHVQKAGISVPWYTVDVEENCHQRHVSTCFDILDSKWTLEQLASTVASFGDDGKEVYSAINDRTDLSSYAIHFWPMHYNLSRRILSKDIKILKDRDGLRNWSATSSHFFESQPLATRTPLEPLSIFSALGLEKRVLEFQEAHKMSEPSEELDDQVASALTEAARHGQSQIVNILLKTKWVSIAAMLLAMTSAAYGGKFGTLSVILDEFIAKKKNDDVDDEDVEWPSGLLSRVAWFGRGEETTVASSRLF</sequence>
<accession>A0AA39WBJ2</accession>
<dbReference type="InterPro" id="IPR054471">
    <property type="entry name" value="GPIID_WHD"/>
</dbReference>